<reference evidence="6 7" key="2">
    <citation type="submission" date="2018-11" db="EMBL/GenBank/DDBJ databases">
        <authorList>
            <consortium name="Pathogen Informatics"/>
        </authorList>
    </citation>
    <scope>NUCLEOTIDE SEQUENCE [LARGE SCALE GENOMIC DNA]</scope>
</reference>
<dbReference type="Pfam" id="PF06244">
    <property type="entry name" value="Ccdc124"/>
    <property type="match status" value="1"/>
</dbReference>
<evidence type="ECO:0000313" key="6">
    <source>
        <dbReference type="EMBL" id="VDO99452.1"/>
    </source>
</evidence>
<proteinExistence type="inferred from homology"/>
<comment type="similarity">
    <text evidence="2">Belongs to the CCDC124 family.</text>
</comment>
<feature type="compositionally biased region" description="Basic and acidic residues" evidence="4">
    <location>
        <begin position="1"/>
        <end position="34"/>
    </location>
</feature>
<feature type="region of interest" description="Disordered" evidence="4">
    <location>
        <begin position="1"/>
        <end position="36"/>
    </location>
</feature>
<dbReference type="GO" id="GO:0005634">
    <property type="term" value="C:nucleus"/>
    <property type="evidence" value="ECO:0007669"/>
    <property type="project" value="TreeGrafter"/>
</dbReference>
<evidence type="ECO:0000256" key="4">
    <source>
        <dbReference type="SAM" id="MobiDB-lite"/>
    </source>
</evidence>
<dbReference type="GO" id="GO:0006366">
    <property type="term" value="P:transcription by RNA polymerase II"/>
    <property type="evidence" value="ECO:0007669"/>
    <property type="project" value="TreeGrafter"/>
</dbReference>
<dbReference type="Proteomes" id="UP000270296">
    <property type="component" value="Unassembled WGS sequence"/>
</dbReference>
<evidence type="ECO:0000313" key="7">
    <source>
        <dbReference type="Proteomes" id="UP000270296"/>
    </source>
</evidence>
<dbReference type="AlphaFoldDB" id="A0A183IH45"/>
<dbReference type="EMBL" id="UZAM01007487">
    <property type="protein sequence ID" value="VDO99452.1"/>
    <property type="molecule type" value="Genomic_DNA"/>
</dbReference>
<evidence type="ECO:0000259" key="5">
    <source>
        <dbReference type="Pfam" id="PF06244"/>
    </source>
</evidence>
<evidence type="ECO:0000313" key="8">
    <source>
        <dbReference type="WBParaSite" id="SBAD_0000307901-mRNA-1"/>
    </source>
</evidence>
<sequence length="219" mass="26261">MPRRWRGENSKAAEARARQQEMKAKENEAKKQQELEQYWQDDDKHVLKKLQRREERERKKQILQERKMATQQLLEKEEKELAALNRGFSTAVKKTRAAIEEERQKEMLERQKLEERNRLKMLHVIVPEEEIEENVNRLQIDGEEARTVEEAIQVLSAAVTPVVDLHPERRIRQAYNAFEEEYLPRLKAENPNLRLSQLKQLIKKEWQKSPKNPMNYMAL</sequence>
<dbReference type="PANTHER" id="PTHR21680:SF0">
    <property type="entry name" value="COILED-COIL DOMAIN-CONTAINING PROTEIN 124"/>
    <property type="match status" value="1"/>
</dbReference>
<evidence type="ECO:0000256" key="1">
    <source>
        <dbReference type="ARBA" id="ARBA00004214"/>
    </source>
</evidence>
<keyword evidence="3" id="KW-0175">Coiled coil</keyword>
<name>A0A183IH45_9BILA</name>
<dbReference type="InterPro" id="IPR054414">
    <property type="entry name" value="Ccdc124/Oxs1_C"/>
</dbReference>
<organism evidence="8">
    <name type="scientific">Soboliphyme baturini</name>
    <dbReference type="NCBI Taxonomy" id="241478"/>
    <lineage>
        <taxon>Eukaryota</taxon>
        <taxon>Metazoa</taxon>
        <taxon>Ecdysozoa</taxon>
        <taxon>Nematoda</taxon>
        <taxon>Enoplea</taxon>
        <taxon>Dorylaimia</taxon>
        <taxon>Dioctophymatida</taxon>
        <taxon>Dioctophymatoidea</taxon>
        <taxon>Soboliphymatidae</taxon>
        <taxon>Soboliphyme</taxon>
    </lineage>
</organism>
<reference evidence="8" key="1">
    <citation type="submission" date="2016-06" db="UniProtKB">
        <authorList>
            <consortium name="WormBaseParasite"/>
        </authorList>
    </citation>
    <scope>IDENTIFICATION</scope>
</reference>
<evidence type="ECO:0000256" key="3">
    <source>
        <dbReference type="ARBA" id="ARBA00023054"/>
    </source>
</evidence>
<accession>A0A183IH45</accession>
<dbReference type="WBParaSite" id="SBAD_0000307901-mRNA-1">
    <property type="protein sequence ID" value="SBAD_0000307901-mRNA-1"/>
    <property type="gene ID" value="SBAD_0000307901"/>
</dbReference>
<dbReference type="GO" id="GO:0003713">
    <property type="term" value="F:transcription coactivator activity"/>
    <property type="evidence" value="ECO:0007669"/>
    <property type="project" value="TreeGrafter"/>
</dbReference>
<feature type="domain" description="Coiled-coil" evidence="5">
    <location>
        <begin position="134"/>
        <end position="215"/>
    </location>
</feature>
<dbReference type="OrthoDB" id="76412at2759"/>
<dbReference type="InterPro" id="IPR036910">
    <property type="entry name" value="HMG_box_dom_sf"/>
</dbReference>
<dbReference type="InterPro" id="IPR010422">
    <property type="entry name" value="Ccdc124/Oxs1"/>
</dbReference>
<gene>
    <name evidence="6" type="ORF">SBAD_LOCUS2940</name>
</gene>
<comment type="subcellular location">
    <subcellularLocation>
        <location evidence="1">Midbody</location>
    </subcellularLocation>
</comment>
<evidence type="ECO:0000256" key="2">
    <source>
        <dbReference type="ARBA" id="ARBA00008296"/>
    </source>
</evidence>
<dbReference type="PANTHER" id="PTHR21680">
    <property type="entry name" value="COILED-COIL DOMAIN-CONTAINING PROTEIN 124"/>
    <property type="match status" value="1"/>
</dbReference>
<dbReference type="GO" id="GO:0030496">
    <property type="term" value="C:midbody"/>
    <property type="evidence" value="ECO:0007669"/>
    <property type="project" value="UniProtKB-SubCell"/>
</dbReference>
<dbReference type="SUPFAM" id="SSF47095">
    <property type="entry name" value="HMG-box"/>
    <property type="match status" value="1"/>
</dbReference>
<protein>
    <submittedName>
        <fullName evidence="8">Coiled-coil domain-containing protein 124</fullName>
    </submittedName>
</protein>
<keyword evidence="7" id="KW-1185">Reference proteome</keyword>